<dbReference type="AlphaFoldDB" id="A0A0E9SZS7"/>
<sequence length="45" mass="5307">MKVSYYTFLQQLPNHVYKARLNYLCEISVPGVEHCRPEPGIQRDL</sequence>
<name>A0A0E9SZS7_ANGAN</name>
<protein>
    <submittedName>
        <fullName evidence="1">Uncharacterized protein</fullName>
    </submittedName>
</protein>
<evidence type="ECO:0000313" key="1">
    <source>
        <dbReference type="EMBL" id="JAH46811.1"/>
    </source>
</evidence>
<accession>A0A0E9SZS7</accession>
<dbReference type="EMBL" id="GBXM01061766">
    <property type="protein sequence ID" value="JAH46811.1"/>
    <property type="molecule type" value="Transcribed_RNA"/>
</dbReference>
<organism evidence="1">
    <name type="scientific">Anguilla anguilla</name>
    <name type="common">European freshwater eel</name>
    <name type="synonym">Muraena anguilla</name>
    <dbReference type="NCBI Taxonomy" id="7936"/>
    <lineage>
        <taxon>Eukaryota</taxon>
        <taxon>Metazoa</taxon>
        <taxon>Chordata</taxon>
        <taxon>Craniata</taxon>
        <taxon>Vertebrata</taxon>
        <taxon>Euteleostomi</taxon>
        <taxon>Actinopterygii</taxon>
        <taxon>Neopterygii</taxon>
        <taxon>Teleostei</taxon>
        <taxon>Anguilliformes</taxon>
        <taxon>Anguillidae</taxon>
        <taxon>Anguilla</taxon>
    </lineage>
</organism>
<reference evidence="1" key="2">
    <citation type="journal article" date="2015" name="Fish Shellfish Immunol.">
        <title>Early steps in the European eel (Anguilla anguilla)-Vibrio vulnificus interaction in the gills: Role of the RtxA13 toxin.</title>
        <authorList>
            <person name="Callol A."/>
            <person name="Pajuelo D."/>
            <person name="Ebbesson L."/>
            <person name="Teles M."/>
            <person name="MacKenzie S."/>
            <person name="Amaro C."/>
        </authorList>
    </citation>
    <scope>NUCLEOTIDE SEQUENCE</scope>
</reference>
<proteinExistence type="predicted"/>
<reference evidence="1" key="1">
    <citation type="submission" date="2014-11" db="EMBL/GenBank/DDBJ databases">
        <authorList>
            <person name="Amaro Gonzalez C."/>
        </authorList>
    </citation>
    <scope>NUCLEOTIDE SEQUENCE</scope>
</reference>